<evidence type="ECO:0000256" key="3">
    <source>
        <dbReference type="ARBA" id="ARBA00023125"/>
    </source>
</evidence>
<keyword evidence="5" id="KW-0539">Nucleus</keyword>
<dbReference type="GO" id="GO:0003677">
    <property type="term" value="F:DNA binding"/>
    <property type="evidence" value="ECO:0007669"/>
    <property type="project" value="UniProtKB-KW"/>
</dbReference>
<feature type="region of interest" description="Disordered" evidence="6">
    <location>
        <begin position="279"/>
        <end position="311"/>
    </location>
</feature>
<evidence type="ECO:0000313" key="9">
    <source>
        <dbReference type="Proteomes" id="UP000265000"/>
    </source>
</evidence>
<dbReference type="GO" id="GO:0005634">
    <property type="term" value="C:nucleus"/>
    <property type="evidence" value="ECO:0007669"/>
    <property type="project" value="TreeGrafter"/>
</dbReference>
<reference evidence="8" key="1">
    <citation type="submission" date="2025-08" db="UniProtKB">
        <authorList>
            <consortium name="Ensembl"/>
        </authorList>
    </citation>
    <scope>IDENTIFICATION</scope>
</reference>
<dbReference type="FunFam" id="1.20.5.170:FF:000025">
    <property type="entry name" value="nuclear factor interleukin-3-regulated protein-like"/>
    <property type="match status" value="1"/>
</dbReference>
<dbReference type="InterPro" id="IPR047106">
    <property type="entry name" value="NFIL3-like_bZIP"/>
</dbReference>
<dbReference type="AlphaFoldDB" id="A0A3Q2PL37"/>
<feature type="region of interest" description="Disordered" evidence="6">
    <location>
        <begin position="24"/>
        <end position="73"/>
    </location>
</feature>
<evidence type="ECO:0000256" key="6">
    <source>
        <dbReference type="SAM" id="MobiDB-lite"/>
    </source>
</evidence>
<feature type="region of interest" description="Disordered" evidence="6">
    <location>
        <begin position="118"/>
        <end position="241"/>
    </location>
</feature>
<reference evidence="8" key="2">
    <citation type="submission" date="2025-09" db="UniProtKB">
        <authorList>
            <consortium name="Ensembl"/>
        </authorList>
    </citation>
    <scope>IDENTIFICATION</scope>
</reference>
<feature type="compositionally biased region" description="Basic and acidic residues" evidence="6">
    <location>
        <begin position="43"/>
        <end position="73"/>
    </location>
</feature>
<dbReference type="InterPro" id="IPR004827">
    <property type="entry name" value="bZIP"/>
</dbReference>
<proteinExistence type="inferred from homology"/>
<dbReference type="Ensembl" id="ENSFHET00000032597.1">
    <property type="protein sequence ID" value="ENSFHEP00000013941.1"/>
    <property type="gene ID" value="ENSFHEG00000015477.1"/>
</dbReference>
<dbReference type="GeneTree" id="ENSGT00940000164108"/>
<name>A0A3Q2PL37_FUNHE</name>
<dbReference type="InterPro" id="IPR046347">
    <property type="entry name" value="bZIP_sf"/>
</dbReference>
<feature type="compositionally biased region" description="Low complexity" evidence="6">
    <location>
        <begin position="123"/>
        <end position="132"/>
    </location>
</feature>
<dbReference type="Gene3D" id="1.20.5.170">
    <property type="match status" value="1"/>
</dbReference>
<feature type="domain" description="BZIP" evidence="7">
    <location>
        <begin position="51"/>
        <end position="101"/>
    </location>
</feature>
<dbReference type="PROSITE" id="PS50217">
    <property type="entry name" value="BZIP"/>
    <property type="match status" value="1"/>
</dbReference>
<dbReference type="Pfam" id="PF07716">
    <property type="entry name" value="bZIP_2"/>
    <property type="match status" value="1"/>
</dbReference>
<evidence type="ECO:0000256" key="2">
    <source>
        <dbReference type="ARBA" id="ARBA00023015"/>
    </source>
</evidence>
<protein>
    <submittedName>
        <fullName evidence="8">Nuclear factor interleukin-3-regulated protein-like</fullName>
    </submittedName>
</protein>
<dbReference type="SMART" id="SM00338">
    <property type="entry name" value="BRLZ"/>
    <property type="match status" value="1"/>
</dbReference>
<dbReference type="PANTHER" id="PTHR15284:SF6">
    <property type="entry name" value="HYPOTHETICAL LOC799271-RELATED"/>
    <property type="match status" value="1"/>
</dbReference>
<dbReference type="CDD" id="cd14694">
    <property type="entry name" value="bZIP_NFIL3"/>
    <property type="match status" value="1"/>
</dbReference>
<evidence type="ECO:0000256" key="4">
    <source>
        <dbReference type="ARBA" id="ARBA00023163"/>
    </source>
</evidence>
<dbReference type="STRING" id="8078.ENSFHEP00000013941"/>
<sequence length="336" mass="36579">MQMYEARSFGLGFRESLGVPEDVAAAGFDESGGGDGGGRRKREFTPSERKDENYWDKRRKNNEAAKRSREKRRANDMVLERKVLGLLEENARLKAEVLALKFHFGMIKDLSDMSILPLPTPPSLTQSSPSNTDGPSCYNTHQPRPVQQGAVRTAESPQTACGDSSDGACPPQADSTNLYDDPLDECGRPPPTEDPQLCGAGSTRWDSPKALRSLPHKLRFKSPPGGEMSSPPDSRPAGPPVALVEPSIQVKNIPQVGWDGQAGGQAPCPIEGTFGRYEQQQIQASSCGRQDSSFLPKSKEKFSGGDGSLRSHISSLSQEVAQLRRLLSEQLLHKIP</sequence>
<comment type="similarity">
    <text evidence="1">Belongs to the bZIP family. NFIL3 subfamily.</text>
</comment>
<accession>A0A3Q2PL37</accession>
<keyword evidence="9" id="KW-1185">Reference proteome</keyword>
<dbReference type="PROSITE" id="PS00036">
    <property type="entry name" value="BZIP_BASIC"/>
    <property type="match status" value="1"/>
</dbReference>
<dbReference type="GO" id="GO:0003700">
    <property type="term" value="F:DNA-binding transcription factor activity"/>
    <property type="evidence" value="ECO:0007669"/>
    <property type="project" value="InterPro"/>
</dbReference>
<feature type="compositionally biased region" description="Polar residues" evidence="6">
    <location>
        <begin position="279"/>
        <end position="295"/>
    </location>
</feature>
<dbReference type="InterPro" id="IPR047229">
    <property type="entry name" value="NFIL3-like"/>
</dbReference>
<dbReference type="PANTHER" id="PTHR15284">
    <property type="entry name" value="NUCLEAR FACTOR INTERLEUKIN-3-REGULATED PROTEIN"/>
    <property type="match status" value="1"/>
</dbReference>
<evidence type="ECO:0000256" key="1">
    <source>
        <dbReference type="ARBA" id="ARBA00006079"/>
    </source>
</evidence>
<keyword evidence="3" id="KW-0238">DNA-binding</keyword>
<dbReference type="SUPFAM" id="SSF57959">
    <property type="entry name" value="Leucine zipper domain"/>
    <property type="match status" value="1"/>
</dbReference>
<feature type="compositionally biased region" description="Polar residues" evidence="6">
    <location>
        <begin position="133"/>
        <end position="142"/>
    </location>
</feature>
<evidence type="ECO:0000259" key="7">
    <source>
        <dbReference type="PROSITE" id="PS50217"/>
    </source>
</evidence>
<keyword evidence="2" id="KW-0805">Transcription regulation</keyword>
<organism evidence="8 9">
    <name type="scientific">Fundulus heteroclitus</name>
    <name type="common">Killifish</name>
    <name type="synonym">Mummichog</name>
    <dbReference type="NCBI Taxonomy" id="8078"/>
    <lineage>
        <taxon>Eukaryota</taxon>
        <taxon>Metazoa</taxon>
        <taxon>Chordata</taxon>
        <taxon>Craniata</taxon>
        <taxon>Vertebrata</taxon>
        <taxon>Euteleostomi</taxon>
        <taxon>Actinopterygii</taxon>
        <taxon>Neopterygii</taxon>
        <taxon>Teleostei</taxon>
        <taxon>Neoteleostei</taxon>
        <taxon>Acanthomorphata</taxon>
        <taxon>Ovalentaria</taxon>
        <taxon>Atherinomorphae</taxon>
        <taxon>Cyprinodontiformes</taxon>
        <taxon>Fundulidae</taxon>
        <taxon>Fundulus</taxon>
    </lineage>
</organism>
<dbReference type="Proteomes" id="UP000265000">
    <property type="component" value="Unplaced"/>
</dbReference>
<evidence type="ECO:0000313" key="8">
    <source>
        <dbReference type="Ensembl" id="ENSFHEP00000013941.1"/>
    </source>
</evidence>
<evidence type="ECO:0000256" key="5">
    <source>
        <dbReference type="ARBA" id="ARBA00023242"/>
    </source>
</evidence>
<keyword evidence="4" id="KW-0804">Transcription</keyword>
<dbReference type="GO" id="GO:0007623">
    <property type="term" value="P:circadian rhythm"/>
    <property type="evidence" value="ECO:0007669"/>
    <property type="project" value="TreeGrafter"/>
</dbReference>